<dbReference type="InterPro" id="IPR041416">
    <property type="entry name" value="IL-1RAcP-like_ig"/>
</dbReference>
<dbReference type="PROSITE" id="PS50835">
    <property type="entry name" value="IG_LIKE"/>
    <property type="match status" value="3"/>
</dbReference>
<name>A0A3S2PZE4_ORYJA</name>
<dbReference type="PROSITE" id="PS50104">
    <property type="entry name" value="TIR"/>
    <property type="match status" value="1"/>
</dbReference>
<feature type="signal peptide" evidence="15">
    <location>
        <begin position="1"/>
        <end position="38"/>
    </location>
</feature>
<dbReference type="PANTHER" id="PTHR11890">
    <property type="entry name" value="INTERLEUKIN-1 RECEPTOR FAMILY MEMBER"/>
    <property type="match status" value="1"/>
</dbReference>
<evidence type="ECO:0000256" key="7">
    <source>
        <dbReference type="ARBA" id="ARBA00022989"/>
    </source>
</evidence>
<dbReference type="Pfam" id="PF18452">
    <property type="entry name" value="Ig_6"/>
    <property type="match status" value="1"/>
</dbReference>
<feature type="domain" description="TIR" evidence="16">
    <location>
        <begin position="430"/>
        <end position="574"/>
    </location>
</feature>
<evidence type="ECO:0000256" key="3">
    <source>
        <dbReference type="ARBA" id="ARBA00022692"/>
    </source>
</evidence>
<accession>A0A3S2PZE4</accession>
<evidence type="ECO:0000256" key="13">
    <source>
        <dbReference type="ARBA" id="ARBA00023319"/>
    </source>
</evidence>
<dbReference type="Gene3D" id="2.60.40.10">
    <property type="entry name" value="Immunoglobulins"/>
    <property type="match status" value="3"/>
</dbReference>
<evidence type="ECO:0000256" key="5">
    <source>
        <dbReference type="ARBA" id="ARBA00022737"/>
    </source>
</evidence>
<dbReference type="SMART" id="SM00409">
    <property type="entry name" value="IG"/>
    <property type="match status" value="3"/>
</dbReference>
<dbReference type="PANTHER" id="PTHR11890:SF20">
    <property type="entry name" value="INTERLEUKIN-1 RECEPTOR ACCESSORY PROTEIN"/>
    <property type="match status" value="1"/>
</dbReference>
<dbReference type="InterPro" id="IPR035897">
    <property type="entry name" value="Toll_tir_struct_dom_sf"/>
</dbReference>
<evidence type="ECO:0000313" key="19">
    <source>
        <dbReference type="Proteomes" id="UP000283210"/>
    </source>
</evidence>
<evidence type="ECO:0000256" key="9">
    <source>
        <dbReference type="ARBA" id="ARBA00023136"/>
    </source>
</evidence>
<dbReference type="Gene3D" id="3.40.50.10140">
    <property type="entry name" value="Toll/interleukin-1 receptor homology (TIR) domain"/>
    <property type="match status" value="1"/>
</dbReference>
<dbReference type="AlphaFoldDB" id="A0A3S2PZE4"/>
<evidence type="ECO:0000259" key="17">
    <source>
        <dbReference type="PROSITE" id="PS50835"/>
    </source>
</evidence>
<keyword evidence="6" id="KW-0378">Hydrolase</keyword>
<evidence type="ECO:0000256" key="12">
    <source>
        <dbReference type="ARBA" id="ARBA00023180"/>
    </source>
</evidence>
<dbReference type="SMART" id="SM00255">
    <property type="entry name" value="TIR"/>
    <property type="match status" value="1"/>
</dbReference>
<keyword evidence="9 14" id="KW-0472">Membrane</keyword>
<keyword evidence="11" id="KW-0675">Receptor</keyword>
<dbReference type="GO" id="GO:0016020">
    <property type="term" value="C:membrane"/>
    <property type="evidence" value="ECO:0007669"/>
    <property type="project" value="UniProtKB-SubCell"/>
</dbReference>
<dbReference type="OrthoDB" id="9166379at2759"/>
<keyword evidence="19" id="KW-1185">Reference proteome</keyword>
<reference evidence="18 19" key="2">
    <citation type="submission" date="2019-01" db="EMBL/GenBank/DDBJ databases">
        <title>A chromosome length genome reference of the Java medaka (oryzias javanicus).</title>
        <authorList>
            <person name="Herpin A."/>
            <person name="Takehana Y."/>
            <person name="Naruse K."/>
            <person name="Ansai S."/>
            <person name="Kawaguchi M."/>
        </authorList>
    </citation>
    <scope>NUCLEOTIDE SEQUENCE [LARGE SCALE GENOMIC DNA]</scope>
    <source>
        <strain evidence="18">RS831</strain>
        <tissue evidence="18">Whole body</tissue>
    </source>
</reference>
<evidence type="ECO:0000313" key="18">
    <source>
        <dbReference type="EMBL" id="RVE65335.1"/>
    </source>
</evidence>
<evidence type="ECO:0000256" key="15">
    <source>
        <dbReference type="SAM" id="SignalP"/>
    </source>
</evidence>
<dbReference type="InterPro" id="IPR000157">
    <property type="entry name" value="TIR_dom"/>
</dbReference>
<dbReference type="FunFam" id="3.40.50.10140:FF:000002">
    <property type="entry name" value="Interleukin 1 receptor accessory protein"/>
    <property type="match status" value="1"/>
</dbReference>
<feature type="domain" description="Ig-like" evidence="17">
    <location>
        <begin position="35"/>
        <end position="149"/>
    </location>
</feature>
<dbReference type="InterPro" id="IPR007110">
    <property type="entry name" value="Ig-like_dom"/>
</dbReference>
<keyword evidence="5" id="KW-0677">Repeat</keyword>
<protein>
    <recommendedName>
        <fullName evidence="20">Interleukin-1 receptor accessory protein</fullName>
    </recommendedName>
</protein>
<sequence length="612" mass="69012">MFTVPVLVLRTVRPMASFTPAFLLLLLTLMGGTRPSVSQSTDSADPKCHDWGNEGAVSVLEGKAAWLSCPLFSHPAVYNYSSTQSTGRNLFWYQIPEGQDLEQPIQQSSRFCKQRERLWVLPAEAEDSGQYICLLRNKSSCSTMAMHLKVLRRVQATPASSCEPSVATAPTRALIPLQEGKTLDCPDLKDAASMSDSSPTVNWSHKCNQLPFWNSDRQQRESSLRFYTMVDQYQGLYYCTVHFQRGGKQLNFTRAINVTAINPTRMSKTPVILHPYTDRVFHVKSNSRATLACQAKVPFVVEDPSWDVWWTVDGQTLEKLNDHRFSQSSRVLKDDHMDLTVENVLVIQDFQSEDLQRRFNCSVKNARGFESRRAVLEEEASLPSVELGCGLGVTLVLMLLLFVVYHVFWLELLLLYRSWFGTDERHTDEKDFDVYISYARNGEEEQFVLSTLRGVLENEFGYSVCIFDRDSLPGGTITDETLSFVARSRRLLVVVSPGYAARGSQALLELKAGLQGMALGGHLRVILVQFKPVQRQDLVRELRKAQVALALVRWRGDKSRELSSRFWKRLRVELPVRRGACKGEGASSTEGVLLRLTSQNSTNSQTGLISTA</sequence>
<reference evidence="18 19" key="1">
    <citation type="submission" date="2018-11" db="EMBL/GenBank/DDBJ databases">
        <authorList>
            <person name="Lopez-Roques C."/>
            <person name="Donnadieu C."/>
            <person name="Bouchez O."/>
            <person name="Klopp C."/>
            <person name="Cabau C."/>
            <person name="Zahm M."/>
        </authorList>
    </citation>
    <scope>NUCLEOTIDE SEQUENCE [LARGE SCALE GENOMIC DNA]</scope>
    <source>
        <strain evidence="18">RS831</strain>
        <tissue evidence="18">Whole body</tissue>
    </source>
</reference>
<keyword evidence="7 14" id="KW-1133">Transmembrane helix</keyword>
<evidence type="ECO:0000256" key="1">
    <source>
        <dbReference type="ARBA" id="ARBA00004479"/>
    </source>
</evidence>
<keyword evidence="8" id="KW-0520">NAD</keyword>
<evidence type="ECO:0000256" key="6">
    <source>
        <dbReference type="ARBA" id="ARBA00022801"/>
    </source>
</evidence>
<evidence type="ECO:0000256" key="8">
    <source>
        <dbReference type="ARBA" id="ARBA00023027"/>
    </source>
</evidence>
<evidence type="ECO:0000256" key="2">
    <source>
        <dbReference type="ARBA" id="ARBA00009752"/>
    </source>
</evidence>
<gene>
    <name evidence="18" type="ORF">OJAV_G00134520</name>
</gene>
<feature type="domain" description="Ig-like" evidence="17">
    <location>
        <begin position="270"/>
        <end position="377"/>
    </location>
</feature>
<keyword evidence="4 15" id="KW-0732">Signal</keyword>
<keyword evidence="3 14" id="KW-0812">Transmembrane</keyword>
<keyword evidence="10" id="KW-1015">Disulfide bond</keyword>
<dbReference type="EMBL" id="CM012449">
    <property type="protein sequence ID" value="RVE65335.1"/>
    <property type="molecule type" value="Genomic_DNA"/>
</dbReference>
<feature type="domain" description="Ig-like" evidence="17">
    <location>
        <begin position="164"/>
        <end position="257"/>
    </location>
</feature>
<comment type="similarity">
    <text evidence="2">Belongs to the interleukin-1 receptor family.</text>
</comment>
<dbReference type="InterPro" id="IPR003599">
    <property type="entry name" value="Ig_sub"/>
</dbReference>
<comment type="subcellular location">
    <subcellularLocation>
        <location evidence="1">Membrane</location>
        <topology evidence="1">Single-pass type I membrane protein</topology>
    </subcellularLocation>
</comment>
<dbReference type="InterPro" id="IPR015621">
    <property type="entry name" value="IL-1_rcpt_fam"/>
</dbReference>
<feature type="transmembrane region" description="Helical" evidence="14">
    <location>
        <begin position="391"/>
        <end position="416"/>
    </location>
</feature>
<keyword evidence="12" id="KW-0325">Glycoprotein</keyword>
<proteinExistence type="inferred from homology"/>
<evidence type="ECO:0000259" key="16">
    <source>
        <dbReference type="PROSITE" id="PS50104"/>
    </source>
</evidence>
<evidence type="ECO:0000256" key="11">
    <source>
        <dbReference type="ARBA" id="ARBA00023170"/>
    </source>
</evidence>
<evidence type="ECO:0000256" key="10">
    <source>
        <dbReference type="ARBA" id="ARBA00023157"/>
    </source>
</evidence>
<evidence type="ECO:0008006" key="20">
    <source>
        <dbReference type="Google" id="ProtNLM"/>
    </source>
</evidence>
<dbReference type="PRINTS" id="PR01537">
    <property type="entry name" value="INTRLKN1R1F"/>
</dbReference>
<organism evidence="18 19">
    <name type="scientific">Oryzias javanicus</name>
    <name type="common">Javanese ricefish</name>
    <name type="synonym">Aplocheilus javanicus</name>
    <dbReference type="NCBI Taxonomy" id="123683"/>
    <lineage>
        <taxon>Eukaryota</taxon>
        <taxon>Metazoa</taxon>
        <taxon>Chordata</taxon>
        <taxon>Craniata</taxon>
        <taxon>Vertebrata</taxon>
        <taxon>Euteleostomi</taxon>
        <taxon>Actinopterygii</taxon>
        <taxon>Neopterygii</taxon>
        <taxon>Teleostei</taxon>
        <taxon>Neoteleostei</taxon>
        <taxon>Acanthomorphata</taxon>
        <taxon>Ovalentaria</taxon>
        <taxon>Atherinomorphae</taxon>
        <taxon>Beloniformes</taxon>
        <taxon>Adrianichthyidae</taxon>
        <taxon>Oryziinae</taxon>
        <taxon>Oryzias</taxon>
    </lineage>
</organism>
<dbReference type="InterPro" id="IPR036179">
    <property type="entry name" value="Ig-like_dom_sf"/>
</dbReference>
<dbReference type="GO" id="GO:0016787">
    <property type="term" value="F:hydrolase activity"/>
    <property type="evidence" value="ECO:0007669"/>
    <property type="project" value="UniProtKB-KW"/>
</dbReference>
<dbReference type="SUPFAM" id="SSF52200">
    <property type="entry name" value="Toll/Interleukin receptor TIR domain"/>
    <property type="match status" value="1"/>
</dbReference>
<dbReference type="SUPFAM" id="SSF48726">
    <property type="entry name" value="Immunoglobulin"/>
    <property type="match status" value="3"/>
</dbReference>
<keyword evidence="13" id="KW-0393">Immunoglobulin domain</keyword>
<evidence type="ECO:0000256" key="14">
    <source>
        <dbReference type="SAM" id="Phobius"/>
    </source>
</evidence>
<feature type="chain" id="PRO_5018685300" description="Interleukin-1 receptor accessory protein" evidence="15">
    <location>
        <begin position="39"/>
        <end position="612"/>
    </location>
</feature>
<dbReference type="Pfam" id="PF01582">
    <property type="entry name" value="TIR"/>
    <property type="match status" value="1"/>
</dbReference>
<dbReference type="Proteomes" id="UP000283210">
    <property type="component" value="Chromosome 13"/>
</dbReference>
<dbReference type="InterPro" id="IPR013783">
    <property type="entry name" value="Ig-like_fold"/>
</dbReference>
<dbReference type="GO" id="GO:0007165">
    <property type="term" value="P:signal transduction"/>
    <property type="evidence" value="ECO:0007669"/>
    <property type="project" value="InterPro"/>
</dbReference>
<evidence type="ECO:0000256" key="4">
    <source>
        <dbReference type="ARBA" id="ARBA00022729"/>
    </source>
</evidence>